<accession>A0A251R9B6</accession>
<evidence type="ECO:0000313" key="1">
    <source>
        <dbReference type="EMBL" id="ONI31695.1"/>
    </source>
</evidence>
<dbReference type="EMBL" id="CM007651">
    <property type="protein sequence ID" value="ONI31695.1"/>
    <property type="molecule type" value="Genomic_DNA"/>
</dbReference>
<dbReference type="Proteomes" id="UP000006882">
    <property type="component" value="Chromosome G1"/>
</dbReference>
<reference evidence="1 2" key="1">
    <citation type="journal article" date="2013" name="Nat. Genet.">
        <title>The high-quality draft genome of peach (Prunus persica) identifies unique patterns of genetic diversity, domestication and genome evolution.</title>
        <authorList>
            <consortium name="International Peach Genome Initiative"/>
            <person name="Verde I."/>
            <person name="Abbott A.G."/>
            <person name="Scalabrin S."/>
            <person name="Jung S."/>
            <person name="Shu S."/>
            <person name="Marroni F."/>
            <person name="Zhebentyayeva T."/>
            <person name="Dettori M.T."/>
            <person name="Grimwood J."/>
            <person name="Cattonaro F."/>
            <person name="Zuccolo A."/>
            <person name="Rossini L."/>
            <person name="Jenkins J."/>
            <person name="Vendramin E."/>
            <person name="Meisel L.A."/>
            <person name="Decroocq V."/>
            <person name="Sosinski B."/>
            <person name="Prochnik S."/>
            <person name="Mitros T."/>
            <person name="Policriti A."/>
            <person name="Cipriani G."/>
            <person name="Dondini L."/>
            <person name="Ficklin S."/>
            <person name="Goodstein D.M."/>
            <person name="Xuan P."/>
            <person name="Del Fabbro C."/>
            <person name="Aramini V."/>
            <person name="Copetti D."/>
            <person name="Gonzalez S."/>
            <person name="Horner D.S."/>
            <person name="Falchi R."/>
            <person name="Lucas S."/>
            <person name="Mica E."/>
            <person name="Maldonado J."/>
            <person name="Lazzari B."/>
            <person name="Bielenberg D."/>
            <person name="Pirona R."/>
            <person name="Miculan M."/>
            <person name="Barakat A."/>
            <person name="Testolin R."/>
            <person name="Stella A."/>
            <person name="Tartarini S."/>
            <person name="Tonutti P."/>
            <person name="Arus P."/>
            <person name="Orellana A."/>
            <person name="Wells C."/>
            <person name="Main D."/>
            <person name="Vizzotto G."/>
            <person name="Silva H."/>
            <person name="Salamini F."/>
            <person name="Schmutz J."/>
            <person name="Morgante M."/>
            <person name="Rokhsar D.S."/>
        </authorList>
    </citation>
    <scope>NUCLEOTIDE SEQUENCE [LARGE SCALE GENOMIC DNA]</scope>
    <source>
        <strain evidence="2">cv. Nemared</strain>
    </source>
</reference>
<protein>
    <submittedName>
        <fullName evidence="1">Uncharacterized protein</fullName>
    </submittedName>
</protein>
<sequence length="64" mass="7508">MFFMARKGYRSLEYRSDLLKFHRIMERIRENVREPLCTVPAYSTCAIGTLLEVTYAIGTVRGYL</sequence>
<organism evidence="1 2">
    <name type="scientific">Prunus persica</name>
    <name type="common">Peach</name>
    <name type="synonym">Amygdalus persica</name>
    <dbReference type="NCBI Taxonomy" id="3760"/>
    <lineage>
        <taxon>Eukaryota</taxon>
        <taxon>Viridiplantae</taxon>
        <taxon>Streptophyta</taxon>
        <taxon>Embryophyta</taxon>
        <taxon>Tracheophyta</taxon>
        <taxon>Spermatophyta</taxon>
        <taxon>Magnoliopsida</taxon>
        <taxon>eudicotyledons</taxon>
        <taxon>Gunneridae</taxon>
        <taxon>Pentapetalae</taxon>
        <taxon>rosids</taxon>
        <taxon>fabids</taxon>
        <taxon>Rosales</taxon>
        <taxon>Rosaceae</taxon>
        <taxon>Amygdaloideae</taxon>
        <taxon>Amygdaleae</taxon>
        <taxon>Prunus</taxon>
    </lineage>
</organism>
<gene>
    <name evidence="1" type="ORF">PRUPE_1G325500</name>
</gene>
<dbReference type="AlphaFoldDB" id="A0A251R9B6"/>
<dbReference type="Gramene" id="ONI31695">
    <property type="protein sequence ID" value="ONI31695"/>
    <property type="gene ID" value="PRUPE_1G325500"/>
</dbReference>
<evidence type="ECO:0000313" key="2">
    <source>
        <dbReference type="Proteomes" id="UP000006882"/>
    </source>
</evidence>
<name>A0A251R9B6_PRUPE</name>
<keyword evidence="2" id="KW-1185">Reference proteome</keyword>
<proteinExistence type="predicted"/>